<dbReference type="Proteomes" id="UP000018458">
    <property type="component" value="Unassembled WGS sequence"/>
</dbReference>
<sequence length="47" mass="5443">MYKVLFSSGIIVQEKHVNEIIRLEGLIEALKRQIDHDDPMVKIVVKP</sequence>
<dbReference type="HOGENOM" id="CLU_3173999_0_0_6"/>
<dbReference type="RefSeq" id="WP_009143369.1">
    <property type="nucleotide sequence ID" value="NZ_GL830991.1"/>
</dbReference>
<dbReference type="AlphaFoldDB" id="E8LKD1"/>
<comment type="caution">
    <text evidence="1">The sequence shown here is derived from an EMBL/GenBank/DDBJ whole genome shotgun (WGS) entry which is preliminary data.</text>
</comment>
<accession>E8LKD1</accession>
<organism evidence="1 2">
    <name type="scientific">Succinatimonas hippei (strain DSM 22608 / JCM 16073 / KCTC 15190 / YIT 12066)</name>
    <dbReference type="NCBI Taxonomy" id="762983"/>
    <lineage>
        <taxon>Bacteria</taxon>
        <taxon>Pseudomonadati</taxon>
        <taxon>Pseudomonadota</taxon>
        <taxon>Gammaproteobacteria</taxon>
        <taxon>Aeromonadales</taxon>
        <taxon>Succinivibrionaceae</taxon>
        <taxon>Succinatimonas</taxon>
    </lineage>
</organism>
<gene>
    <name evidence="1" type="ORF">HMPREF9444_01169</name>
</gene>
<reference evidence="1 2" key="1">
    <citation type="submission" date="2011-01" db="EMBL/GenBank/DDBJ databases">
        <authorList>
            <person name="Weinstock G."/>
            <person name="Sodergren E."/>
            <person name="Clifton S."/>
            <person name="Fulton L."/>
            <person name="Fulton B."/>
            <person name="Courtney L."/>
            <person name="Fronick C."/>
            <person name="Harrison M."/>
            <person name="Strong C."/>
            <person name="Farmer C."/>
            <person name="Delahaunty K."/>
            <person name="Markovic C."/>
            <person name="Hall O."/>
            <person name="Minx P."/>
            <person name="Tomlinson C."/>
            <person name="Mitreva M."/>
            <person name="Hou S."/>
            <person name="Chen J."/>
            <person name="Wollam A."/>
            <person name="Pepin K.H."/>
            <person name="Johnson M."/>
            <person name="Bhonagiri V."/>
            <person name="Zhang X."/>
            <person name="Suruliraj S."/>
            <person name="Warren W."/>
            <person name="Chinwalla A."/>
            <person name="Mardis E.R."/>
            <person name="Wilson R.K."/>
        </authorList>
    </citation>
    <scope>NUCLEOTIDE SEQUENCE [LARGE SCALE GENOMIC DNA]</scope>
    <source>
        <strain evidence="2">DSM 22608 / JCM 16073 / KCTC 15190 / YIT 12066</strain>
    </source>
</reference>
<keyword evidence="2" id="KW-1185">Reference proteome</keyword>
<evidence type="ECO:0000313" key="2">
    <source>
        <dbReference type="Proteomes" id="UP000018458"/>
    </source>
</evidence>
<name>E8LKD1_SUCHY</name>
<proteinExistence type="predicted"/>
<evidence type="ECO:0000313" key="1">
    <source>
        <dbReference type="EMBL" id="EFY07014.1"/>
    </source>
</evidence>
<dbReference type="EMBL" id="AEVO01000055">
    <property type="protein sequence ID" value="EFY07014.1"/>
    <property type="molecule type" value="Genomic_DNA"/>
</dbReference>
<protein>
    <submittedName>
        <fullName evidence="1">Uncharacterized protein</fullName>
    </submittedName>
</protein>